<dbReference type="GO" id="GO:0004523">
    <property type="term" value="F:RNA-DNA hybrid ribonuclease activity"/>
    <property type="evidence" value="ECO:0007669"/>
    <property type="project" value="InterPro"/>
</dbReference>
<dbReference type="PANTHER" id="PTHR47723:SF19">
    <property type="entry name" value="POLYNUCLEOTIDYL TRANSFERASE, RIBONUCLEASE H-LIKE SUPERFAMILY PROTEIN"/>
    <property type="match status" value="1"/>
</dbReference>
<organism evidence="2 3">
    <name type="scientific">Linum trigynum</name>
    <dbReference type="NCBI Taxonomy" id="586398"/>
    <lineage>
        <taxon>Eukaryota</taxon>
        <taxon>Viridiplantae</taxon>
        <taxon>Streptophyta</taxon>
        <taxon>Embryophyta</taxon>
        <taxon>Tracheophyta</taxon>
        <taxon>Spermatophyta</taxon>
        <taxon>Magnoliopsida</taxon>
        <taxon>eudicotyledons</taxon>
        <taxon>Gunneridae</taxon>
        <taxon>Pentapetalae</taxon>
        <taxon>rosids</taxon>
        <taxon>fabids</taxon>
        <taxon>Malpighiales</taxon>
        <taxon>Linaceae</taxon>
        <taxon>Linum</taxon>
    </lineage>
</organism>
<dbReference type="EMBL" id="OZ034818">
    <property type="protein sequence ID" value="CAL1388014.1"/>
    <property type="molecule type" value="Genomic_DNA"/>
</dbReference>
<dbReference type="InterPro" id="IPR036397">
    <property type="entry name" value="RNaseH_sf"/>
</dbReference>
<dbReference type="GO" id="GO:0003676">
    <property type="term" value="F:nucleic acid binding"/>
    <property type="evidence" value="ECO:0007669"/>
    <property type="project" value="InterPro"/>
</dbReference>
<dbReference type="Proteomes" id="UP001497516">
    <property type="component" value="Chromosome 5"/>
</dbReference>
<feature type="domain" description="RNase H type-1" evidence="1">
    <location>
        <begin position="9"/>
        <end position="114"/>
    </location>
</feature>
<dbReference type="InterPro" id="IPR002156">
    <property type="entry name" value="RNaseH_domain"/>
</dbReference>
<evidence type="ECO:0000259" key="1">
    <source>
        <dbReference type="Pfam" id="PF13456"/>
    </source>
</evidence>
<keyword evidence="3" id="KW-1185">Reference proteome</keyword>
<proteinExistence type="predicted"/>
<dbReference type="AlphaFoldDB" id="A0AAV2EQC8"/>
<dbReference type="InterPro" id="IPR053151">
    <property type="entry name" value="RNase_H-like"/>
</dbReference>
<dbReference type="Gene3D" id="3.30.420.10">
    <property type="entry name" value="Ribonuclease H-like superfamily/Ribonuclease H"/>
    <property type="match status" value="1"/>
</dbReference>
<sequence length="147" mass="16427">MRQSSVMEGLVARGSNGQFLMAANKRLRGSWVVEEAEAIAAEFGVQLVKQHNLMNPILETDSLGLVSKIDDAKQIESEIGVVCRSIRRYLEESGLGSWQHIHREGNMTPHCMADSKSRWDERVVWVDSPPSFLVNQLVLDNVATYTG</sequence>
<dbReference type="PANTHER" id="PTHR47723">
    <property type="entry name" value="OS05G0353850 PROTEIN"/>
    <property type="match status" value="1"/>
</dbReference>
<name>A0AAV2EQC8_9ROSI</name>
<accession>A0AAV2EQC8</accession>
<gene>
    <name evidence="2" type="ORF">LTRI10_LOCUS28963</name>
</gene>
<reference evidence="2 3" key="1">
    <citation type="submission" date="2024-04" db="EMBL/GenBank/DDBJ databases">
        <authorList>
            <person name="Fracassetti M."/>
        </authorList>
    </citation>
    <scope>NUCLEOTIDE SEQUENCE [LARGE SCALE GENOMIC DNA]</scope>
</reference>
<dbReference type="Pfam" id="PF13456">
    <property type="entry name" value="RVT_3"/>
    <property type="match status" value="1"/>
</dbReference>
<protein>
    <recommendedName>
        <fullName evidence="1">RNase H type-1 domain-containing protein</fullName>
    </recommendedName>
</protein>
<evidence type="ECO:0000313" key="2">
    <source>
        <dbReference type="EMBL" id="CAL1388014.1"/>
    </source>
</evidence>
<evidence type="ECO:0000313" key="3">
    <source>
        <dbReference type="Proteomes" id="UP001497516"/>
    </source>
</evidence>